<feature type="compositionally biased region" description="Basic and acidic residues" evidence="1">
    <location>
        <begin position="76"/>
        <end position="91"/>
    </location>
</feature>
<sequence>MREDIRLGNEALERHDLDTARHYFQQVLDTAEATDLQKRIAANRLRDIAERQRAAEEPPVPASGKPRVRRKTSTVKQEEDSPGHRFVRPPEKPVVVINRH</sequence>
<gene>
    <name evidence="2" type="ORF">FJZ47_13455</name>
</gene>
<evidence type="ECO:0000256" key="1">
    <source>
        <dbReference type="SAM" id="MobiDB-lite"/>
    </source>
</evidence>
<evidence type="ECO:0000313" key="2">
    <source>
        <dbReference type="EMBL" id="MBM3224795.1"/>
    </source>
</evidence>
<proteinExistence type="predicted"/>
<name>A0A937W302_UNCTE</name>
<protein>
    <submittedName>
        <fullName evidence="2">Uncharacterized protein</fullName>
    </submittedName>
</protein>
<dbReference type="EMBL" id="VGLS01000406">
    <property type="protein sequence ID" value="MBM3224795.1"/>
    <property type="molecule type" value="Genomic_DNA"/>
</dbReference>
<feature type="region of interest" description="Disordered" evidence="1">
    <location>
        <begin position="49"/>
        <end position="100"/>
    </location>
</feature>
<accession>A0A937W302</accession>
<dbReference type="AlphaFoldDB" id="A0A937W302"/>
<comment type="caution">
    <text evidence="2">The sequence shown here is derived from an EMBL/GenBank/DDBJ whole genome shotgun (WGS) entry which is preliminary data.</text>
</comment>
<evidence type="ECO:0000313" key="3">
    <source>
        <dbReference type="Proteomes" id="UP000712673"/>
    </source>
</evidence>
<dbReference type="Proteomes" id="UP000712673">
    <property type="component" value="Unassembled WGS sequence"/>
</dbReference>
<reference evidence="2" key="1">
    <citation type="submission" date="2019-03" db="EMBL/GenBank/DDBJ databases">
        <title>Lake Tanganyika Metagenome-Assembled Genomes (MAGs).</title>
        <authorList>
            <person name="Tran P."/>
        </authorList>
    </citation>
    <scope>NUCLEOTIDE SEQUENCE</scope>
    <source>
        <strain evidence="2">K_DeepCast_65m_m2_066</strain>
    </source>
</reference>
<organism evidence="2 3">
    <name type="scientific">Tectimicrobiota bacterium</name>
    <dbReference type="NCBI Taxonomy" id="2528274"/>
    <lineage>
        <taxon>Bacteria</taxon>
        <taxon>Pseudomonadati</taxon>
        <taxon>Nitrospinota/Tectimicrobiota group</taxon>
        <taxon>Candidatus Tectimicrobiota</taxon>
    </lineage>
</organism>